<reference evidence="2 4" key="1">
    <citation type="submission" date="2018-06" db="EMBL/GenBank/DDBJ databases">
        <authorList>
            <consortium name="Pathogen Informatics"/>
            <person name="Doyle S."/>
        </authorList>
    </citation>
    <scope>NUCLEOTIDE SEQUENCE [LARGE SCALE GENOMIC DNA]</scope>
    <source>
        <strain evidence="2 4">NCTC11159</strain>
    </source>
</reference>
<dbReference type="EMBL" id="SMBT01000005">
    <property type="protein sequence ID" value="TCU87052.1"/>
    <property type="molecule type" value="Genomic_DNA"/>
</dbReference>
<evidence type="ECO:0000256" key="1">
    <source>
        <dbReference type="SAM" id="MobiDB-lite"/>
    </source>
</evidence>
<reference evidence="3 5" key="2">
    <citation type="submission" date="2019-03" db="EMBL/GenBank/DDBJ databases">
        <title>Genomic Encyclopedia of Type Strains, Phase IV (KMG-IV): sequencing the most valuable type-strain genomes for metagenomic binning, comparative biology and taxonomic classification.</title>
        <authorList>
            <person name="Goeker M."/>
        </authorList>
    </citation>
    <scope>NUCLEOTIDE SEQUENCE [LARGE SCALE GENOMIC DNA]</scope>
    <source>
        <strain evidence="3 5">DSM 3764</strain>
    </source>
</reference>
<feature type="compositionally biased region" description="Polar residues" evidence="1">
    <location>
        <begin position="61"/>
        <end position="71"/>
    </location>
</feature>
<proteinExistence type="predicted"/>
<protein>
    <submittedName>
        <fullName evidence="2">Uncharacterized protein</fullName>
    </submittedName>
</protein>
<dbReference type="Proteomes" id="UP000255108">
    <property type="component" value="Unassembled WGS sequence"/>
</dbReference>
<sequence length="79" mass="9008">MAELKKADLHNLPSERLPGLMPLKAPPDKARFHTFSQRTIRLKKPVKPASNRAPRRLYSSPEASKLSQIKTLPNHHHPQ</sequence>
<keyword evidence="5" id="KW-1185">Reference proteome</keyword>
<gene>
    <name evidence="3" type="ORF">EV682_105177</name>
    <name evidence="2" type="ORF">NCTC11159_01448</name>
</gene>
<organism evidence="2 4">
    <name type="scientific">Iodobacter fluviatilis</name>
    <dbReference type="NCBI Taxonomy" id="537"/>
    <lineage>
        <taxon>Bacteria</taxon>
        <taxon>Pseudomonadati</taxon>
        <taxon>Pseudomonadota</taxon>
        <taxon>Betaproteobacteria</taxon>
        <taxon>Neisseriales</taxon>
        <taxon>Chitinibacteraceae</taxon>
        <taxon>Iodobacter</taxon>
    </lineage>
</organism>
<dbReference type="Proteomes" id="UP000295794">
    <property type="component" value="Unassembled WGS sequence"/>
</dbReference>
<dbReference type="AlphaFoldDB" id="A0A377Q572"/>
<feature type="region of interest" description="Disordered" evidence="1">
    <location>
        <begin position="43"/>
        <end position="79"/>
    </location>
</feature>
<evidence type="ECO:0000313" key="5">
    <source>
        <dbReference type="Proteomes" id="UP000295794"/>
    </source>
</evidence>
<feature type="region of interest" description="Disordered" evidence="1">
    <location>
        <begin position="1"/>
        <end position="26"/>
    </location>
</feature>
<name>A0A377Q572_9NEIS</name>
<evidence type="ECO:0000313" key="4">
    <source>
        <dbReference type="Proteomes" id="UP000255108"/>
    </source>
</evidence>
<dbReference type="EMBL" id="UGHR01000001">
    <property type="protein sequence ID" value="STQ90384.1"/>
    <property type="molecule type" value="Genomic_DNA"/>
</dbReference>
<evidence type="ECO:0000313" key="2">
    <source>
        <dbReference type="EMBL" id="STQ90384.1"/>
    </source>
</evidence>
<evidence type="ECO:0000313" key="3">
    <source>
        <dbReference type="EMBL" id="TCU87052.1"/>
    </source>
</evidence>
<accession>A0A377Q572</accession>